<dbReference type="OMA" id="DKIANEC"/>
<dbReference type="InterPro" id="IPR025756">
    <property type="entry name" value="Myb_CC_LHEQLE"/>
</dbReference>
<dbReference type="GO" id="GO:0003677">
    <property type="term" value="F:DNA binding"/>
    <property type="evidence" value="ECO:0007669"/>
    <property type="project" value="InterPro"/>
</dbReference>
<accession>A0A1U7ZWP1</accession>
<evidence type="ECO:0000256" key="3">
    <source>
        <dbReference type="ARBA" id="ARBA00023242"/>
    </source>
</evidence>
<dbReference type="InterPro" id="IPR046955">
    <property type="entry name" value="PHR1-like"/>
</dbReference>
<gene>
    <name evidence="7 8" type="primary">LOC104594358</name>
</gene>
<dbReference type="FunFam" id="1.10.10.60:FF:000002">
    <property type="entry name" value="Myb family transcription factor"/>
    <property type="match status" value="1"/>
</dbReference>
<feature type="region of interest" description="Disordered" evidence="4">
    <location>
        <begin position="23"/>
        <end position="54"/>
    </location>
</feature>
<dbReference type="PANTHER" id="PTHR31499">
    <property type="entry name" value="MYB FAMILY TRANSCRIPTION FACTOR PHL11"/>
    <property type="match status" value="1"/>
</dbReference>
<feature type="compositionally biased region" description="Basic and acidic residues" evidence="4">
    <location>
        <begin position="258"/>
        <end position="275"/>
    </location>
</feature>
<feature type="domain" description="HTH myb-type" evidence="5">
    <location>
        <begin position="52"/>
        <end position="112"/>
    </location>
</feature>
<dbReference type="InterPro" id="IPR017930">
    <property type="entry name" value="Myb_dom"/>
</dbReference>
<keyword evidence="3" id="KW-0539">Nucleus</keyword>
<dbReference type="STRING" id="4432.A0A1U7ZWP1"/>
<dbReference type="PROSITE" id="PS51294">
    <property type="entry name" value="HTH_MYB"/>
    <property type="match status" value="1"/>
</dbReference>
<organism evidence="6 8">
    <name type="scientific">Nelumbo nucifera</name>
    <name type="common">Sacred lotus</name>
    <dbReference type="NCBI Taxonomy" id="4432"/>
    <lineage>
        <taxon>Eukaryota</taxon>
        <taxon>Viridiplantae</taxon>
        <taxon>Streptophyta</taxon>
        <taxon>Embryophyta</taxon>
        <taxon>Tracheophyta</taxon>
        <taxon>Spermatophyta</taxon>
        <taxon>Magnoliopsida</taxon>
        <taxon>Proteales</taxon>
        <taxon>Nelumbonaceae</taxon>
        <taxon>Nelumbo</taxon>
    </lineage>
</organism>
<dbReference type="Proteomes" id="UP000189703">
    <property type="component" value="Unplaced"/>
</dbReference>
<keyword evidence="2" id="KW-0804">Transcription</keyword>
<keyword evidence="6" id="KW-1185">Reference proteome</keyword>
<dbReference type="GeneID" id="104594358"/>
<feature type="compositionally biased region" description="Basic and acidic residues" evidence="4">
    <location>
        <begin position="164"/>
        <end position="182"/>
    </location>
</feature>
<dbReference type="PANTHER" id="PTHR31499:SF79">
    <property type="entry name" value="HTH MYB-TYPE DOMAIN-CONTAINING PROTEIN"/>
    <property type="match status" value="1"/>
</dbReference>
<dbReference type="OrthoDB" id="551907at2759"/>
<dbReference type="SUPFAM" id="SSF46689">
    <property type="entry name" value="Homeodomain-like"/>
    <property type="match status" value="1"/>
</dbReference>
<keyword evidence="1" id="KW-0805">Transcription regulation</keyword>
<evidence type="ECO:0000259" key="5">
    <source>
        <dbReference type="PROSITE" id="PS51294"/>
    </source>
</evidence>
<dbReference type="eggNOG" id="ENOG502QU84">
    <property type="taxonomic scope" value="Eukaryota"/>
</dbReference>
<evidence type="ECO:0000313" key="7">
    <source>
        <dbReference type="RefSeq" id="XP_010252926.1"/>
    </source>
</evidence>
<dbReference type="InterPro" id="IPR006447">
    <property type="entry name" value="Myb_dom_plants"/>
</dbReference>
<dbReference type="RefSeq" id="XP_010252928.1">
    <property type="nucleotide sequence ID" value="XM_010254626.2"/>
</dbReference>
<evidence type="ECO:0000256" key="1">
    <source>
        <dbReference type="ARBA" id="ARBA00023015"/>
    </source>
</evidence>
<evidence type="ECO:0000256" key="4">
    <source>
        <dbReference type="SAM" id="MobiDB-lite"/>
    </source>
</evidence>
<name>A0A1U7ZWP1_NELNU</name>
<dbReference type="Gene3D" id="1.10.10.60">
    <property type="entry name" value="Homeodomain-like"/>
    <property type="match status" value="1"/>
</dbReference>
<feature type="compositionally biased region" description="Low complexity" evidence="4">
    <location>
        <begin position="246"/>
        <end position="257"/>
    </location>
</feature>
<evidence type="ECO:0000313" key="8">
    <source>
        <dbReference type="RefSeq" id="XP_010252928.1"/>
    </source>
</evidence>
<feature type="compositionally biased region" description="Low complexity" evidence="4">
    <location>
        <begin position="209"/>
        <end position="225"/>
    </location>
</feature>
<dbReference type="KEGG" id="nnu:104594358"/>
<dbReference type="NCBIfam" id="TIGR01557">
    <property type="entry name" value="myb_SHAQKYF"/>
    <property type="match status" value="1"/>
</dbReference>
<dbReference type="RefSeq" id="XP_010252926.1">
    <property type="nucleotide sequence ID" value="XM_010254624.2"/>
</dbReference>
<dbReference type="InterPro" id="IPR001005">
    <property type="entry name" value="SANT/Myb"/>
</dbReference>
<dbReference type="InterPro" id="IPR009057">
    <property type="entry name" value="Homeodomain-like_sf"/>
</dbReference>
<dbReference type="Pfam" id="PF14379">
    <property type="entry name" value="Myb_CC_LHEQLE"/>
    <property type="match status" value="1"/>
</dbReference>
<dbReference type="Pfam" id="PF00249">
    <property type="entry name" value="Myb_DNA-binding"/>
    <property type="match status" value="1"/>
</dbReference>
<dbReference type="AlphaFoldDB" id="A0A1U7ZWP1"/>
<reference evidence="7 8" key="1">
    <citation type="submission" date="2025-04" db="UniProtKB">
        <authorList>
            <consortium name="RefSeq"/>
        </authorList>
    </citation>
    <scope>IDENTIFICATION</scope>
</reference>
<protein>
    <submittedName>
        <fullName evidence="7 8">Myb family transcription factor PHL7-like</fullName>
    </submittedName>
</protein>
<sequence length="275" mass="29718">MHQPKSTSSSSLVRSNALLPRQHLNSTDSAMGSSSRGSIIETSNSSKNSPILSTRQRLRWTHELHERFVDAVAKLGGPDKATPKGVLRAMGVLGLTTFHVKSHLQKYRLATHHPELHGKMGREARALVQLTEGSSQIQKMDTLKLQAEVQKRLHEQLEVQRQLEVGKEDNSKPPKITEEQKSSSDVLAEASGAVTSVPLLESEKTEACTPSPTASDSAPTSNSPNQELETPAQVDASKEHPQAKNASASKSSSPGESSGERVVKKQRVSEGPECA</sequence>
<dbReference type="GO" id="GO:0003700">
    <property type="term" value="F:DNA-binding transcription factor activity"/>
    <property type="evidence" value="ECO:0007669"/>
    <property type="project" value="InterPro"/>
</dbReference>
<evidence type="ECO:0000313" key="6">
    <source>
        <dbReference type="Proteomes" id="UP000189703"/>
    </source>
</evidence>
<evidence type="ECO:0000256" key="2">
    <source>
        <dbReference type="ARBA" id="ARBA00023163"/>
    </source>
</evidence>
<feature type="region of interest" description="Disordered" evidence="4">
    <location>
        <begin position="160"/>
        <end position="275"/>
    </location>
</feature>
<proteinExistence type="predicted"/>